<evidence type="ECO:0000313" key="2">
    <source>
        <dbReference type="EMBL" id="RLV80304.1"/>
    </source>
</evidence>
<evidence type="ECO:0000313" key="3">
    <source>
        <dbReference type="Proteomes" id="UP000281594"/>
    </source>
</evidence>
<proteinExistence type="predicted"/>
<dbReference type="STRING" id="1343740.M271_25585"/>
<keyword evidence="1" id="KW-0472">Membrane</keyword>
<accession>A0A3L8RKW3</accession>
<feature type="transmembrane region" description="Helical" evidence="1">
    <location>
        <begin position="192"/>
        <end position="213"/>
    </location>
</feature>
<sequence>MACPGVRRYAPPAVGNASTQWDDGAAMASPVARAGADLRMLRAAVFTAVCVVLSATGHVLGSCATVPLWTLGVGCAAMFTVALSLAGRERSLPGIAAVLAVGQLALHALFALGQDRAAAAEEAAHRADAAQGHVIGLAARLLCASGPGRLDAAAAHRIVAHAGIDPSATHGGPHAMPASTAPAGRAAGMESLLPSLPMALGHLLAALAIGWLLRRGEMAVWRAVRLSVDGARGVAEAALVRALRAALRLVRVLLAPSQAPYGGPCRPCPAERDEGGTTALVLQHSVIRRGPPVCDLAA</sequence>
<name>A0A3L8RKW3_STRRN</name>
<evidence type="ECO:0000256" key="1">
    <source>
        <dbReference type="SAM" id="Phobius"/>
    </source>
</evidence>
<dbReference type="EMBL" id="QYCY01000001">
    <property type="protein sequence ID" value="RLV80304.1"/>
    <property type="molecule type" value="Genomic_DNA"/>
</dbReference>
<feature type="transmembrane region" description="Helical" evidence="1">
    <location>
        <begin position="92"/>
        <end position="112"/>
    </location>
</feature>
<keyword evidence="1" id="KW-1133">Transmembrane helix</keyword>
<protein>
    <submittedName>
        <fullName evidence="2">Membrane protein</fullName>
    </submittedName>
</protein>
<feature type="transmembrane region" description="Helical" evidence="1">
    <location>
        <begin position="43"/>
        <end position="60"/>
    </location>
</feature>
<reference evidence="2 3" key="1">
    <citation type="journal article" date="2018" name="J. Biol. Chem.">
        <title>Discovery of the actinoplanic acid pathway in Streptomyces rapamycinicus reveals a genetically conserved synergism with rapamycin.</title>
        <authorList>
            <person name="Mrak P."/>
            <person name="Krastel P."/>
            <person name="Pivk Lukancic P."/>
            <person name="Tao J."/>
            <person name="Pistorius D."/>
            <person name="Moore C.M."/>
        </authorList>
    </citation>
    <scope>NUCLEOTIDE SEQUENCE [LARGE SCALE GENOMIC DNA]</scope>
    <source>
        <strain evidence="2 3">NRRL 5491</strain>
    </source>
</reference>
<feature type="transmembrane region" description="Helical" evidence="1">
    <location>
        <begin position="66"/>
        <end position="85"/>
    </location>
</feature>
<comment type="caution">
    <text evidence="2">The sequence shown here is derived from an EMBL/GenBank/DDBJ whole genome shotgun (WGS) entry which is preliminary data.</text>
</comment>
<dbReference type="Proteomes" id="UP000281594">
    <property type="component" value="Unassembled WGS sequence"/>
</dbReference>
<organism evidence="2 3">
    <name type="scientific">Streptomyces rapamycinicus (strain ATCC 29253 / DSM 41530 / NRRL 5491 / AYB-994)</name>
    <name type="common">Streptomyces hygroscopicus (strain ATCC 29253)</name>
    <dbReference type="NCBI Taxonomy" id="1343740"/>
    <lineage>
        <taxon>Bacteria</taxon>
        <taxon>Bacillati</taxon>
        <taxon>Actinomycetota</taxon>
        <taxon>Actinomycetes</taxon>
        <taxon>Kitasatosporales</taxon>
        <taxon>Streptomycetaceae</taxon>
        <taxon>Streptomyces</taxon>
        <taxon>Streptomyces violaceusniger group</taxon>
    </lineage>
</organism>
<gene>
    <name evidence="2" type="ORF">D3C57_118005</name>
</gene>
<keyword evidence="1" id="KW-0812">Transmembrane</keyword>
<dbReference type="AlphaFoldDB" id="A0A3L8RKW3"/>